<proteinExistence type="predicted"/>
<organism evidence="2 3">
    <name type="scientific">Leptospira kobayashii</name>
    <dbReference type="NCBI Taxonomy" id="1917830"/>
    <lineage>
        <taxon>Bacteria</taxon>
        <taxon>Pseudomonadati</taxon>
        <taxon>Spirochaetota</taxon>
        <taxon>Spirochaetia</taxon>
        <taxon>Leptospirales</taxon>
        <taxon>Leptospiraceae</taxon>
        <taxon>Leptospira</taxon>
    </lineage>
</organism>
<dbReference type="Proteomes" id="UP000245263">
    <property type="component" value="Plasmid pE30-1"/>
</dbReference>
<evidence type="ECO:0008006" key="4">
    <source>
        <dbReference type="Google" id="ProtNLM"/>
    </source>
</evidence>
<reference evidence="2 3" key="1">
    <citation type="submission" date="2021-08" db="EMBL/GenBank/DDBJ databases">
        <title>Complete genome sequence of Leptospira kobayashii strain E30.</title>
        <authorList>
            <person name="Nakao R."/>
            <person name="Nakamura S."/>
            <person name="Masuzawa T."/>
            <person name="Koizumi N."/>
        </authorList>
    </citation>
    <scope>NUCLEOTIDE SEQUENCE [LARGE SCALE GENOMIC DNA]</scope>
    <source>
        <strain evidence="2 3">E30</strain>
        <plasmid evidence="2 3">pE30-1</plasmid>
    </source>
</reference>
<accession>A0ABM7UP36</accession>
<keyword evidence="1" id="KW-0812">Transmembrane</keyword>
<dbReference type="Gene3D" id="2.40.30.170">
    <property type="match status" value="1"/>
</dbReference>
<gene>
    <name evidence="2" type="ORF">LPTSP3_g38750</name>
</gene>
<dbReference type="Gene3D" id="2.40.50.100">
    <property type="match status" value="1"/>
</dbReference>
<protein>
    <recommendedName>
        <fullName evidence="4">HlyD family secretion protein</fullName>
    </recommendedName>
</protein>
<keyword evidence="2" id="KW-0614">Plasmid</keyword>
<sequence>MRQKKKYFALGFGIVLILCLLGYSLIPFNKKTIHINRGSIVEAVYALGTVKPGQVYSLKFGIAASVRELFIEEGQTVNQGAPLLSNDSGIIFKAPFSGTITNLNLSKNEIVMPGIPILDLINMQKSYISVSLDQESALRVKPKQKVQLSFESLRGHVYKGEVERIYPSHGQFLVRIIAPELPEGILAEMTTDVAIEVSKKENVILVPLISVDKGKVIRIRNGKQEKIEIKLGAINSEFGELIVGDLSEADEVLAYRK</sequence>
<evidence type="ECO:0000313" key="2">
    <source>
        <dbReference type="EMBL" id="BDA80945.1"/>
    </source>
</evidence>
<dbReference type="PANTHER" id="PTHR30469">
    <property type="entry name" value="MULTIDRUG RESISTANCE PROTEIN MDTA"/>
    <property type="match status" value="1"/>
</dbReference>
<keyword evidence="1" id="KW-1133">Transmembrane helix</keyword>
<geneLocation type="plasmid" evidence="2 3">
    <name>pE30-1</name>
</geneLocation>
<keyword evidence="1" id="KW-0472">Membrane</keyword>
<keyword evidence="3" id="KW-1185">Reference proteome</keyword>
<dbReference type="EMBL" id="AP025030">
    <property type="protein sequence ID" value="BDA80945.1"/>
    <property type="molecule type" value="Genomic_DNA"/>
</dbReference>
<evidence type="ECO:0000256" key="1">
    <source>
        <dbReference type="SAM" id="Phobius"/>
    </source>
</evidence>
<feature type="transmembrane region" description="Helical" evidence="1">
    <location>
        <begin position="7"/>
        <end position="26"/>
    </location>
</feature>
<evidence type="ECO:0000313" key="3">
    <source>
        <dbReference type="Proteomes" id="UP000245263"/>
    </source>
</evidence>
<dbReference type="PANTHER" id="PTHR30469:SF15">
    <property type="entry name" value="HLYD FAMILY OF SECRETION PROTEINS"/>
    <property type="match status" value="1"/>
</dbReference>
<name>A0ABM7UP36_9LEPT</name>